<evidence type="ECO:0000256" key="1">
    <source>
        <dbReference type="ARBA" id="ARBA00009431"/>
    </source>
</evidence>
<evidence type="ECO:0000313" key="3">
    <source>
        <dbReference type="Proteomes" id="UP000242715"/>
    </source>
</evidence>
<dbReference type="InterPro" id="IPR001563">
    <property type="entry name" value="Peptidase_S10"/>
</dbReference>
<accession>A0A2Z6M6N1</accession>
<proteinExistence type="inferred from homology"/>
<protein>
    <submittedName>
        <fullName evidence="2">Uncharacterized protein</fullName>
    </submittedName>
</protein>
<organism evidence="2 3">
    <name type="scientific">Trifolium subterraneum</name>
    <name type="common">Subterranean clover</name>
    <dbReference type="NCBI Taxonomy" id="3900"/>
    <lineage>
        <taxon>Eukaryota</taxon>
        <taxon>Viridiplantae</taxon>
        <taxon>Streptophyta</taxon>
        <taxon>Embryophyta</taxon>
        <taxon>Tracheophyta</taxon>
        <taxon>Spermatophyta</taxon>
        <taxon>Magnoliopsida</taxon>
        <taxon>eudicotyledons</taxon>
        <taxon>Gunneridae</taxon>
        <taxon>Pentapetalae</taxon>
        <taxon>rosids</taxon>
        <taxon>fabids</taxon>
        <taxon>Fabales</taxon>
        <taxon>Fabaceae</taxon>
        <taxon>Papilionoideae</taxon>
        <taxon>50 kb inversion clade</taxon>
        <taxon>NPAAA clade</taxon>
        <taxon>Hologalegina</taxon>
        <taxon>IRL clade</taxon>
        <taxon>Trifolieae</taxon>
        <taxon>Trifolium</taxon>
    </lineage>
</organism>
<dbReference type="Proteomes" id="UP000242715">
    <property type="component" value="Unassembled WGS sequence"/>
</dbReference>
<dbReference type="InterPro" id="IPR029058">
    <property type="entry name" value="AB_hydrolase_fold"/>
</dbReference>
<reference evidence="3" key="1">
    <citation type="journal article" date="2017" name="Front. Plant Sci.">
        <title>Climate Clever Clovers: New Paradigm to Reduce the Environmental Footprint of Ruminants by Breeding Low Methanogenic Forages Utilizing Haplotype Variation.</title>
        <authorList>
            <person name="Kaur P."/>
            <person name="Appels R."/>
            <person name="Bayer P.E."/>
            <person name="Keeble-Gagnere G."/>
            <person name="Wang J."/>
            <person name="Hirakawa H."/>
            <person name="Shirasawa K."/>
            <person name="Vercoe P."/>
            <person name="Stefanova K."/>
            <person name="Durmic Z."/>
            <person name="Nichols P."/>
            <person name="Revell C."/>
            <person name="Isobe S.N."/>
            <person name="Edwards D."/>
            <person name="Erskine W."/>
        </authorList>
    </citation>
    <scope>NUCLEOTIDE SEQUENCE [LARGE SCALE GENOMIC DNA]</scope>
    <source>
        <strain evidence="3">cv. Daliak</strain>
    </source>
</reference>
<comment type="similarity">
    <text evidence="1">Belongs to the peptidase S10 family.</text>
</comment>
<evidence type="ECO:0000313" key="2">
    <source>
        <dbReference type="EMBL" id="GAU26998.1"/>
    </source>
</evidence>
<dbReference type="PANTHER" id="PTHR11802">
    <property type="entry name" value="SERINE PROTEASE FAMILY S10 SERINE CARBOXYPEPTIDASE"/>
    <property type="match status" value="1"/>
</dbReference>
<dbReference type="AlphaFoldDB" id="A0A2Z6M6N1"/>
<dbReference type="GO" id="GO:0006508">
    <property type="term" value="P:proteolysis"/>
    <property type="evidence" value="ECO:0007669"/>
    <property type="project" value="InterPro"/>
</dbReference>
<sequence>MRSSNHYMYCPLYFITHARMHAHTYIKSFYLVYKGCASRHYVPQLAELILRTKIKFNLKGIAIGNLLLEFNTDFNSHGEFLWAHWLIADSIHEMFTKACNYSQLRRQYQSRKPSSISVEVNRLLYKEINKFVDSLDVILDQVEQKIDICQEDDTFTYLNRREVQKALHAEIVGIKYWSTCSS</sequence>
<dbReference type="Gene3D" id="6.10.250.940">
    <property type="match status" value="1"/>
</dbReference>
<dbReference type="SUPFAM" id="SSF53474">
    <property type="entry name" value="alpha/beta-Hydrolases"/>
    <property type="match status" value="1"/>
</dbReference>
<dbReference type="OrthoDB" id="910915at2759"/>
<dbReference type="PANTHER" id="PTHR11802:SF281">
    <property type="entry name" value="CARBOXYPEPTIDASE"/>
    <property type="match status" value="1"/>
</dbReference>
<keyword evidence="3" id="KW-1185">Reference proteome</keyword>
<gene>
    <name evidence="2" type="ORF">TSUD_290500</name>
</gene>
<dbReference type="GO" id="GO:0005773">
    <property type="term" value="C:vacuole"/>
    <property type="evidence" value="ECO:0007669"/>
    <property type="project" value="TreeGrafter"/>
</dbReference>
<dbReference type="Gene3D" id="3.40.50.1820">
    <property type="entry name" value="alpha/beta hydrolase"/>
    <property type="match status" value="1"/>
</dbReference>
<dbReference type="EMBL" id="DF973345">
    <property type="protein sequence ID" value="GAU26998.1"/>
    <property type="molecule type" value="Genomic_DNA"/>
</dbReference>
<dbReference type="Pfam" id="PF00450">
    <property type="entry name" value="Peptidase_S10"/>
    <property type="match status" value="1"/>
</dbReference>
<name>A0A2Z6M6N1_TRISU</name>
<dbReference type="GO" id="GO:0004185">
    <property type="term" value="F:serine-type carboxypeptidase activity"/>
    <property type="evidence" value="ECO:0007669"/>
    <property type="project" value="InterPro"/>
</dbReference>